<dbReference type="Gene3D" id="3.10.450.580">
    <property type="entry name" value="Mediator complex, subunit Med6"/>
    <property type="match status" value="1"/>
</dbReference>
<keyword evidence="6 8" id="KW-0539">Nucleus</keyword>
<evidence type="ECO:0000313" key="11">
    <source>
        <dbReference type="Proteomes" id="UP000076738"/>
    </source>
</evidence>
<feature type="region of interest" description="Disordered" evidence="9">
    <location>
        <begin position="157"/>
        <end position="204"/>
    </location>
</feature>
<comment type="function">
    <text evidence="8">Component of the Mediator complex, a coactivator involved in the regulated transcription of nearly all RNA polymerase II-dependent genes. Mediator functions as a bridge to convey information from gene-specific regulatory proteins to the basal RNA polymerase II transcription machinery. Mediator is recruited to promoters by direct interactions with regulatory proteins and serves as a scaffold for the assembly of a functional preinitiation complex with RNA polymerase II and the general transcription factors.</text>
</comment>
<dbReference type="STRING" id="1330018.A0A167RGQ4"/>
<comment type="subunit">
    <text evidence="8">Component of the Mediator complex.</text>
</comment>
<dbReference type="GO" id="GO:0006357">
    <property type="term" value="P:regulation of transcription by RNA polymerase II"/>
    <property type="evidence" value="ECO:0007669"/>
    <property type="project" value="InterPro"/>
</dbReference>
<proteinExistence type="inferred from homology"/>
<feature type="compositionally biased region" description="Basic residues" evidence="9">
    <location>
        <begin position="271"/>
        <end position="287"/>
    </location>
</feature>
<dbReference type="Pfam" id="PF04934">
    <property type="entry name" value="Med6"/>
    <property type="match status" value="1"/>
</dbReference>
<keyword evidence="4 8" id="KW-0805">Transcription regulation</keyword>
<protein>
    <recommendedName>
        <fullName evidence="3 8">Mediator of RNA polymerase II transcription subunit 6</fullName>
    </recommendedName>
    <alternativeName>
        <fullName evidence="7 8">Mediator complex subunit 6</fullName>
    </alternativeName>
</protein>
<reference evidence="10 11" key="1">
    <citation type="journal article" date="2016" name="Mol. Biol. Evol.">
        <title>Comparative Genomics of Early-Diverging Mushroom-Forming Fungi Provides Insights into the Origins of Lignocellulose Decay Capabilities.</title>
        <authorList>
            <person name="Nagy L.G."/>
            <person name="Riley R."/>
            <person name="Tritt A."/>
            <person name="Adam C."/>
            <person name="Daum C."/>
            <person name="Floudas D."/>
            <person name="Sun H."/>
            <person name="Yadav J.S."/>
            <person name="Pangilinan J."/>
            <person name="Larsson K.H."/>
            <person name="Matsuura K."/>
            <person name="Barry K."/>
            <person name="Labutti K."/>
            <person name="Kuo R."/>
            <person name="Ohm R.A."/>
            <person name="Bhattacharya S.S."/>
            <person name="Shirouzu T."/>
            <person name="Yoshinaga Y."/>
            <person name="Martin F.M."/>
            <person name="Grigoriev I.V."/>
            <person name="Hibbett D.S."/>
        </authorList>
    </citation>
    <scope>NUCLEOTIDE SEQUENCE [LARGE SCALE GENOMIC DNA]</scope>
    <source>
        <strain evidence="10 11">TUFC12733</strain>
    </source>
</reference>
<accession>A0A167RGQ4</accession>
<evidence type="ECO:0000256" key="9">
    <source>
        <dbReference type="SAM" id="MobiDB-lite"/>
    </source>
</evidence>
<name>A0A167RGQ4_CALVF</name>
<feature type="compositionally biased region" description="Basic and acidic residues" evidence="9">
    <location>
        <begin position="252"/>
        <end position="263"/>
    </location>
</feature>
<evidence type="ECO:0000256" key="7">
    <source>
        <dbReference type="ARBA" id="ARBA00031259"/>
    </source>
</evidence>
<dbReference type="PANTHER" id="PTHR13104">
    <property type="entry name" value="MED-6-RELATED"/>
    <property type="match status" value="1"/>
</dbReference>
<evidence type="ECO:0000256" key="4">
    <source>
        <dbReference type="ARBA" id="ARBA00023015"/>
    </source>
</evidence>
<comment type="subcellular location">
    <subcellularLocation>
        <location evidence="1 8">Nucleus</location>
    </subcellularLocation>
</comment>
<evidence type="ECO:0000256" key="5">
    <source>
        <dbReference type="ARBA" id="ARBA00023163"/>
    </source>
</evidence>
<feature type="compositionally biased region" description="Acidic residues" evidence="9">
    <location>
        <begin position="235"/>
        <end position="244"/>
    </location>
</feature>
<dbReference type="InterPro" id="IPR038566">
    <property type="entry name" value="Mediator_Med6_sf"/>
</dbReference>
<keyword evidence="11" id="KW-1185">Reference proteome</keyword>
<feature type="compositionally biased region" description="Basic and acidic residues" evidence="9">
    <location>
        <begin position="288"/>
        <end position="297"/>
    </location>
</feature>
<dbReference type="GO" id="GO:0016592">
    <property type="term" value="C:mediator complex"/>
    <property type="evidence" value="ECO:0007669"/>
    <property type="project" value="InterPro"/>
</dbReference>
<comment type="similarity">
    <text evidence="2 8">Belongs to the Mediator complex subunit 6 family.</text>
</comment>
<organism evidence="10 11">
    <name type="scientific">Calocera viscosa (strain TUFC12733)</name>
    <dbReference type="NCBI Taxonomy" id="1330018"/>
    <lineage>
        <taxon>Eukaryota</taxon>
        <taxon>Fungi</taxon>
        <taxon>Dikarya</taxon>
        <taxon>Basidiomycota</taxon>
        <taxon>Agaricomycotina</taxon>
        <taxon>Dacrymycetes</taxon>
        <taxon>Dacrymycetales</taxon>
        <taxon>Dacrymycetaceae</taxon>
        <taxon>Calocera</taxon>
    </lineage>
</organism>
<evidence type="ECO:0000256" key="8">
    <source>
        <dbReference type="RuleBase" id="RU364143"/>
    </source>
</evidence>
<keyword evidence="8" id="KW-0010">Activator</keyword>
<dbReference type="AlphaFoldDB" id="A0A167RGQ4"/>
<dbReference type="GO" id="GO:0003712">
    <property type="term" value="F:transcription coregulator activity"/>
    <property type="evidence" value="ECO:0007669"/>
    <property type="project" value="InterPro"/>
</dbReference>
<evidence type="ECO:0000256" key="6">
    <source>
        <dbReference type="ARBA" id="ARBA00023242"/>
    </source>
</evidence>
<gene>
    <name evidence="8" type="primary">MED6</name>
    <name evidence="10" type="ORF">CALVIDRAFT_533220</name>
</gene>
<dbReference type="Proteomes" id="UP000076738">
    <property type="component" value="Unassembled WGS sequence"/>
</dbReference>
<dbReference type="OrthoDB" id="344220at2759"/>
<evidence type="ECO:0000256" key="3">
    <source>
        <dbReference type="ARBA" id="ARBA00020634"/>
    </source>
</evidence>
<keyword evidence="5 8" id="KW-0804">Transcription</keyword>
<feature type="region of interest" description="Disordered" evidence="9">
    <location>
        <begin position="235"/>
        <end position="312"/>
    </location>
</feature>
<evidence type="ECO:0000313" key="10">
    <source>
        <dbReference type="EMBL" id="KZP00888.1"/>
    </source>
</evidence>
<dbReference type="InterPro" id="IPR007018">
    <property type="entry name" value="Mediator_Med6"/>
</dbReference>
<dbReference type="EMBL" id="KV417268">
    <property type="protein sequence ID" value="KZP00888.1"/>
    <property type="molecule type" value="Genomic_DNA"/>
</dbReference>
<sequence length="312" mass="34409">MATPNEDDLSTTSWLFAEWIAAFGPLTHAQKALDYFSLSIFWDKQSTNQVLRMQTQHTLGPDGMSTIDEESELKKFTGVEFAVVHGRPPGLWIIQKRERLSPDEVRPLASYFILNATIYPSPSLYSVLSTSLSTSLHHLRSSLETLREHKPAYNPRVGASWPIAPPRDPSRQLARSRAGSVVPDEGEAPPRDGRAATGAGETKEQEVMPMWNAFLTASRYATAAAAARDSALVTPDEEIDEPLAAEEPGSAIRERGMTRDRESATPAPTGGKRHATGGKVKRRRKSRALHDVERESWTESPLRGELTLTDAP</sequence>
<evidence type="ECO:0000256" key="2">
    <source>
        <dbReference type="ARBA" id="ARBA00007526"/>
    </source>
</evidence>
<evidence type="ECO:0000256" key="1">
    <source>
        <dbReference type="ARBA" id="ARBA00004123"/>
    </source>
</evidence>